<dbReference type="PROSITE" id="PS51455">
    <property type="entry name" value="PIPK"/>
    <property type="match status" value="1"/>
</dbReference>
<dbReference type="SMART" id="SM00330">
    <property type="entry name" value="PIPKc"/>
    <property type="match status" value="1"/>
</dbReference>
<evidence type="ECO:0000313" key="4">
    <source>
        <dbReference type="EMBL" id="CAF1289827.1"/>
    </source>
</evidence>
<keyword evidence="8" id="KW-1185">Reference proteome</keyword>
<evidence type="ECO:0000256" key="1">
    <source>
        <dbReference type="PROSITE-ProRule" id="PRU00781"/>
    </source>
</evidence>
<dbReference type="PANTHER" id="PTHR23086:SF101">
    <property type="entry name" value="LP03320P-RELATED"/>
    <property type="match status" value="1"/>
</dbReference>
<dbReference type="PANTHER" id="PTHR23086">
    <property type="entry name" value="PHOSPHATIDYLINOSITOL-4-PHOSPHATE 5-KINASE"/>
    <property type="match status" value="1"/>
</dbReference>
<dbReference type="OrthoDB" id="70770at2759"/>
<feature type="compositionally biased region" description="Basic and acidic residues" evidence="2">
    <location>
        <begin position="527"/>
        <end position="536"/>
    </location>
</feature>
<evidence type="ECO:0000313" key="5">
    <source>
        <dbReference type="EMBL" id="CAF1490977.1"/>
    </source>
</evidence>
<dbReference type="AlphaFoldDB" id="A0A815SJL7"/>
<keyword evidence="1" id="KW-0547">Nucleotide-binding</keyword>
<dbReference type="InterPro" id="IPR023610">
    <property type="entry name" value="PInositol-4/5-P-5/4-kinase"/>
</dbReference>
<dbReference type="Gene3D" id="3.30.800.10">
    <property type="entry name" value="Phosphatidylinositol Phosphate Kinase II Beta"/>
    <property type="match status" value="1"/>
</dbReference>
<protein>
    <recommendedName>
        <fullName evidence="3">PIPK domain-containing protein</fullName>
    </recommendedName>
</protein>
<dbReference type="GO" id="GO:0016308">
    <property type="term" value="F:1-phosphatidylinositol-4-phosphate 5-kinase activity"/>
    <property type="evidence" value="ECO:0007669"/>
    <property type="project" value="TreeGrafter"/>
</dbReference>
<feature type="domain" description="PIPK" evidence="3">
    <location>
        <begin position="41"/>
        <end position="471"/>
    </location>
</feature>
<dbReference type="CDD" id="cd00139">
    <property type="entry name" value="PIPKc"/>
    <property type="match status" value="1"/>
</dbReference>
<dbReference type="InterPro" id="IPR027483">
    <property type="entry name" value="PInositol-4-P-4/5-kinase_C_sf"/>
</dbReference>
<evidence type="ECO:0000313" key="8">
    <source>
        <dbReference type="Proteomes" id="UP000663829"/>
    </source>
</evidence>
<evidence type="ECO:0000313" key="7">
    <source>
        <dbReference type="EMBL" id="CAF4353986.1"/>
    </source>
</evidence>
<keyword evidence="1" id="KW-0067">ATP-binding</keyword>
<dbReference type="Proteomes" id="UP000682733">
    <property type="component" value="Unassembled WGS sequence"/>
</dbReference>
<dbReference type="EMBL" id="CAJOBA010040441">
    <property type="protein sequence ID" value="CAF4094654.1"/>
    <property type="molecule type" value="Genomic_DNA"/>
</dbReference>
<dbReference type="InterPro" id="IPR002498">
    <property type="entry name" value="PInositol-4-P-4/5-kinase_core"/>
</dbReference>
<gene>
    <name evidence="5" type="ORF">GPM918_LOCUS36254</name>
    <name evidence="4" type="ORF">OVA965_LOCUS28037</name>
    <name evidence="7" type="ORF">SRO942_LOCUS36981</name>
    <name evidence="6" type="ORF">TMI583_LOCUS28786</name>
</gene>
<dbReference type="SUPFAM" id="SSF56104">
    <property type="entry name" value="SAICAR synthase-like"/>
    <property type="match status" value="1"/>
</dbReference>
<evidence type="ECO:0000256" key="2">
    <source>
        <dbReference type="SAM" id="MobiDB-lite"/>
    </source>
</evidence>
<dbReference type="Proteomes" id="UP000677228">
    <property type="component" value="Unassembled WGS sequence"/>
</dbReference>
<dbReference type="EMBL" id="CAJNOQ010021719">
    <property type="protein sequence ID" value="CAF1490977.1"/>
    <property type="molecule type" value="Genomic_DNA"/>
</dbReference>
<evidence type="ECO:0000313" key="6">
    <source>
        <dbReference type="EMBL" id="CAF4094654.1"/>
    </source>
</evidence>
<accession>A0A815SJL7</accession>
<dbReference type="Proteomes" id="UP000663829">
    <property type="component" value="Unassembled WGS sequence"/>
</dbReference>
<dbReference type="Gene3D" id="3.30.810.10">
    <property type="entry name" value="2-Layer Sandwich"/>
    <property type="match status" value="1"/>
</dbReference>
<proteinExistence type="predicted"/>
<organism evidence="5 8">
    <name type="scientific">Didymodactylos carnosus</name>
    <dbReference type="NCBI Taxonomy" id="1234261"/>
    <lineage>
        <taxon>Eukaryota</taxon>
        <taxon>Metazoa</taxon>
        <taxon>Spiralia</taxon>
        <taxon>Gnathifera</taxon>
        <taxon>Rotifera</taxon>
        <taxon>Eurotatoria</taxon>
        <taxon>Bdelloidea</taxon>
        <taxon>Philodinida</taxon>
        <taxon>Philodinidae</taxon>
        <taxon>Didymodactylos</taxon>
    </lineage>
</organism>
<dbReference type="Pfam" id="PF01504">
    <property type="entry name" value="PIP5K"/>
    <property type="match status" value="1"/>
</dbReference>
<evidence type="ECO:0000259" key="3">
    <source>
        <dbReference type="PROSITE" id="PS51455"/>
    </source>
</evidence>
<dbReference type="GO" id="GO:0005886">
    <property type="term" value="C:plasma membrane"/>
    <property type="evidence" value="ECO:0007669"/>
    <property type="project" value="TreeGrafter"/>
</dbReference>
<sequence length="605" mass="69042">MSNTKISDVSPGDLSQTLGVINVDAWNSTDSNILSYLKSPMQQSAFSTNSNIIGKTLRNAIINFLDTFDIDHTNMTKDNVFRSTRTKQYEVLEQPSNKTTTIEITNLAPVAFENLRESIQISRQNFRASFADGDLINFVNTGKSGSQMYKTFDAVYVLKTLRNHEAKYLIQILNELHLRYSQIPTLMTRYVGCYSIRIGTLFTTEIYIVVMVNNLPTVNDVHEIYDLKGSTVGRLSTVALPEKRLKALKDLDFESFYPKGIRIPSDIYHSLKSALQSDIKELKKMNITDYSLMLGIHHLDYEHRDNNVKRSELGISTLFFTTNIRNPVKDVSKSSSQTQLTKTVSTTTTVEETVILTSSASSKNDNDSLKMENFLMKPLKLIQSMIAPTFDDVPAAKQLLAIPGVTEKGHRVLLYVAFIDILQTYDNVKQFQHMLQNLRDRERKSQYRSVKRIVYPNEYEKRLTKFLFQRVFIDAGQTLQEILKQEESRHKHGPSRFGLLRNTRFPSLQVNDRNSVKINKQQQQNKQSERKLDDTLSKQNGSNAVFPLIKTSSDHYRTSVFDIVRLLPIKIAVSTTTVQVENTIEQQSTIVNPLFNGTENKLSAE</sequence>
<keyword evidence="1" id="KW-0418">Kinase</keyword>
<keyword evidence="1" id="KW-0808">Transferase</keyword>
<dbReference type="EMBL" id="CAJOBC010087209">
    <property type="protein sequence ID" value="CAF4353986.1"/>
    <property type="molecule type" value="Genomic_DNA"/>
</dbReference>
<dbReference type="Proteomes" id="UP000681722">
    <property type="component" value="Unassembled WGS sequence"/>
</dbReference>
<dbReference type="GO" id="GO:0005524">
    <property type="term" value="F:ATP binding"/>
    <property type="evidence" value="ECO:0007669"/>
    <property type="project" value="UniProtKB-UniRule"/>
</dbReference>
<dbReference type="GO" id="GO:0046854">
    <property type="term" value="P:phosphatidylinositol phosphate biosynthetic process"/>
    <property type="evidence" value="ECO:0007669"/>
    <property type="project" value="TreeGrafter"/>
</dbReference>
<dbReference type="EMBL" id="CAJNOK010018869">
    <property type="protein sequence ID" value="CAF1289827.1"/>
    <property type="molecule type" value="Genomic_DNA"/>
</dbReference>
<reference evidence="5" key="1">
    <citation type="submission" date="2021-02" db="EMBL/GenBank/DDBJ databases">
        <authorList>
            <person name="Nowell W R."/>
        </authorList>
    </citation>
    <scope>NUCLEOTIDE SEQUENCE</scope>
</reference>
<name>A0A815SJL7_9BILA</name>
<dbReference type="InterPro" id="IPR027484">
    <property type="entry name" value="PInositol-4-P-5-kinase_N"/>
</dbReference>
<feature type="region of interest" description="Disordered" evidence="2">
    <location>
        <begin position="517"/>
        <end position="538"/>
    </location>
</feature>
<comment type="caution">
    <text evidence="5">The sequence shown here is derived from an EMBL/GenBank/DDBJ whole genome shotgun (WGS) entry which is preliminary data.</text>
</comment>